<dbReference type="InterPro" id="IPR000644">
    <property type="entry name" value="CBS_dom"/>
</dbReference>
<dbReference type="Pfam" id="PF01595">
    <property type="entry name" value="CNNM"/>
    <property type="match status" value="1"/>
</dbReference>
<dbReference type="InterPro" id="IPR002550">
    <property type="entry name" value="CNNM"/>
</dbReference>
<dbReference type="PANTHER" id="PTHR43099:SF2">
    <property type="entry name" value="UPF0053 PROTEIN YRKA"/>
    <property type="match status" value="1"/>
</dbReference>
<feature type="transmembrane region" description="Helical" evidence="11">
    <location>
        <begin position="99"/>
        <end position="127"/>
    </location>
</feature>
<comment type="subcellular location">
    <subcellularLocation>
        <location evidence="1">Cell membrane</location>
        <topology evidence="1">Multi-pass membrane protein</topology>
    </subcellularLocation>
</comment>
<dbReference type="FunFam" id="3.10.580.10:FF:000002">
    <property type="entry name" value="Magnesium/cobalt efflux protein CorC"/>
    <property type="match status" value="1"/>
</dbReference>
<evidence type="ECO:0000256" key="6">
    <source>
        <dbReference type="ARBA" id="ARBA00023122"/>
    </source>
</evidence>
<proteinExistence type="predicted"/>
<dbReference type="RefSeq" id="WP_089871508.1">
    <property type="nucleotide sequence ID" value="NZ_FNBH01000001.1"/>
</dbReference>
<organism evidence="14 15">
    <name type="scientific">Epilithonimonas hungarica</name>
    <dbReference type="NCBI Taxonomy" id="454006"/>
    <lineage>
        <taxon>Bacteria</taxon>
        <taxon>Pseudomonadati</taxon>
        <taxon>Bacteroidota</taxon>
        <taxon>Flavobacteriia</taxon>
        <taxon>Flavobacteriales</taxon>
        <taxon>Weeksellaceae</taxon>
        <taxon>Chryseobacterium group</taxon>
        <taxon>Epilithonimonas</taxon>
    </lineage>
</organism>
<evidence type="ECO:0000256" key="7">
    <source>
        <dbReference type="ARBA" id="ARBA00023136"/>
    </source>
</evidence>
<evidence type="ECO:0000256" key="3">
    <source>
        <dbReference type="ARBA" id="ARBA00022692"/>
    </source>
</evidence>
<feature type="transmembrane region" description="Helical" evidence="11">
    <location>
        <begin position="139"/>
        <end position="161"/>
    </location>
</feature>
<dbReference type="GO" id="GO:0050660">
    <property type="term" value="F:flavin adenine dinucleotide binding"/>
    <property type="evidence" value="ECO:0007669"/>
    <property type="project" value="InterPro"/>
</dbReference>
<evidence type="ECO:0000256" key="2">
    <source>
        <dbReference type="ARBA" id="ARBA00022475"/>
    </source>
</evidence>
<evidence type="ECO:0000259" key="12">
    <source>
        <dbReference type="PROSITE" id="PS51371"/>
    </source>
</evidence>
<keyword evidence="5 9" id="KW-1133">Transmembrane helix</keyword>
<dbReference type="SUPFAM" id="SSF56176">
    <property type="entry name" value="FAD-binding/transporter-associated domain-like"/>
    <property type="match status" value="1"/>
</dbReference>
<evidence type="ECO:0000313" key="15">
    <source>
        <dbReference type="Proteomes" id="UP000199203"/>
    </source>
</evidence>
<protein>
    <submittedName>
        <fullName evidence="14">Hemolysin, contains CBS domains</fullName>
    </submittedName>
</protein>
<keyword evidence="3 9" id="KW-0812">Transmembrane</keyword>
<keyword evidence="2" id="KW-1003">Cell membrane</keyword>
<dbReference type="CDD" id="cd04590">
    <property type="entry name" value="CBS_pair_CorC_HlyC_assoc"/>
    <property type="match status" value="1"/>
</dbReference>
<keyword evidence="7 9" id="KW-0472">Membrane</keyword>
<dbReference type="InterPro" id="IPR036318">
    <property type="entry name" value="FAD-bd_PCMH-like_sf"/>
</dbReference>
<gene>
    <name evidence="14" type="ORF">SAMN05421825_0786</name>
</gene>
<dbReference type="InterPro" id="IPR016169">
    <property type="entry name" value="FAD-bd_PCMH_sub2"/>
</dbReference>
<evidence type="ECO:0000313" key="14">
    <source>
        <dbReference type="EMBL" id="SDE99209.1"/>
    </source>
</evidence>
<dbReference type="Gene3D" id="3.10.580.10">
    <property type="entry name" value="CBS-domain"/>
    <property type="match status" value="1"/>
</dbReference>
<name>A0A1G7HGQ2_9FLAO</name>
<evidence type="ECO:0000256" key="9">
    <source>
        <dbReference type="PROSITE-ProRule" id="PRU01193"/>
    </source>
</evidence>
<feature type="transmembrane region" description="Helical" evidence="11">
    <location>
        <begin position="6"/>
        <end position="30"/>
    </location>
</feature>
<dbReference type="AlphaFoldDB" id="A0A1G7HGQ2"/>
<reference evidence="15" key="1">
    <citation type="submission" date="2016-10" db="EMBL/GenBank/DDBJ databases">
        <authorList>
            <person name="Varghese N."/>
            <person name="Submissions S."/>
        </authorList>
    </citation>
    <scope>NUCLEOTIDE SEQUENCE [LARGE SCALE GENOMIC DNA]</scope>
    <source>
        <strain evidence="15">DSM 19684</strain>
    </source>
</reference>
<dbReference type="STRING" id="454006.SAMN05421825_0786"/>
<evidence type="ECO:0000259" key="13">
    <source>
        <dbReference type="PROSITE" id="PS51846"/>
    </source>
</evidence>
<evidence type="ECO:0000256" key="4">
    <source>
        <dbReference type="ARBA" id="ARBA00022737"/>
    </source>
</evidence>
<dbReference type="InterPro" id="IPR005170">
    <property type="entry name" value="Transptr-assoc_dom"/>
</dbReference>
<evidence type="ECO:0000256" key="11">
    <source>
        <dbReference type="SAM" id="Phobius"/>
    </source>
</evidence>
<dbReference type="Gene3D" id="3.30.465.10">
    <property type="match status" value="1"/>
</dbReference>
<feature type="domain" description="CBS" evidence="12">
    <location>
        <begin position="292"/>
        <end position="349"/>
    </location>
</feature>
<dbReference type="PANTHER" id="PTHR43099">
    <property type="entry name" value="UPF0053 PROTEIN YRKA"/>
    <property type="match status" value="1"/>
</dbReference>
<dbReference type="OrthoDB" id="9798188at2"/>
<keyword evidence="15" id="KW-1185">Reference proteome</keyword>
<feature type="domain" description="CNNM transmembrane" evidence="13">
    <location>
        <begin position="1"/>
        <end position="205"/>
    </location>
</feature>
<dbReference type="SUPFAM" id="SSF54631">
    <property type="entry name" value="CBS-domain pair"/>
    <property type="match status" value="1"/>
</dbReference>
<dbReference type="InterPro" id="IPR044751">
    <property type="entry name" value="Ion_transp-like_CBS"/>
</dbReference>
<feature type="coiled-coil region" evidence="10">
    <location>
        <begin position="332"/>
        <end position="359"/>
    </location>
</feature>
<dbReference type="Proteomes" id="UP000199203">
    <property type="component" value="Unassembled WGS sequence"/>
</dbReference>
<dbReference type="PROSITE" id="PS51371">
    <property type="entry name" value="CBS"/>
    <property type="match status" value="2"/>
</dbReference>
<dbReference type="Pfam" id="PF03471">
    <property type="entry name" value="CorC_HlyC"/>
    <property type="match status" value="1"/>
</dbReference>
<evidence type="ECO:0000256" key="5">
    <source>
        <dbReference type="ARBA" id="ARBA00022989"/>
    </source>
</evidence>
<sequence length="452" mass="51301">MDPDSLVKLLIALFLVLLNGFFVAAEFSIVKVRYSQIQLKAAEGNTMAKQAENIIKNLDAYLSATQLGITLASLALGWVGESALHHIIESLFHSLNIEFTEATVTTISVVCSFLLITVMHIVFGELVPKSIAIRKSEATTLFIAYPLHLFYNIFRPFIWLMNSLSNGFLKIIKIHPASEHDIHSTEELQLLVKQSADSGEIEEENYEIIKNAFDFTDHNAKQIMITRQNISSIDIEDDPEDIINQIMESGYSRIPVYEGSIDNIIGIFYTKEIIREYIKSKGAVSHDSLRGFMREAFFVVGSKKISDLLKVFQFKKQHLAIVIDEFGGTEGIITLEDILEELVGEIQDEEDEEEKIVDKVGDNTFWVKATQPLDEINEQLPKKIPLSEEGEYNTLAGFILNELQDIPEENQEFDYGAYHFKILKMQNKSVELVELFYNKSLIEDITDEITEA</sequence>
<evidence type="ECO:0000256" key="8">
    <source>
        <dbReference type="PROSITE-ProRule" id="PRU00703"/>
    </source>
</evidence>
<dbReference type="InterPro" id="IPR051676">
    <property type="entry name" value="UPF0053_domain"/>
</dbReference>
<evidence type="ECO:0000256" key="10">
    <source>
        <dbReference type="SAM" id="Coils"/>
    </source>
</evidence>
<dbReference type="InterPro" id="IPR046342">
    <property type="entry name" value="CBS_dom_sf"/>
</dbReference>
<feature type="transmembrane region" description="Helical" evidence="11">
    <location>
        <begin position="58"/>
        <end position="79"/>
    </location>
</feature>
<dbReference type="SMART" id="SM01091">
    <property type="entry name" value="CorC_HlyC"/>
    <property type="match status" value="1"/>
</dbReference>
<keyword evidence="6 8" id="KW-0129">CBS domain</keyword>
<keyword evidence="10" id="KW-0175">Coiled coil</keyword>
<dbReference type="Pfam" id="PF00571">
    <property type="entry name" value="CBS"/>
    <property type="match status" value="2"/>
</dbReference>
<feature type="domain" description="CBS" evidence="12">
    <location>
        <begin position="224"/>
        <end position="288"/>
    </location>
</feature>
<keyword evidence="4" id="KW-0677">Repeat</keyword>
<dbReference type="PROSITE" id="PS51846">
    <property type="entry name" value="CNNM"/>
    <property type="match status" value="1"/>
</dbReference>
<accession>A0A1G7HGQ2</accession>
<dbReference type="EMBL" id="FNBH01000001">
    <property type="protein sequence ID" value="SDE99209.1"/>
    <property type="molecule type" value="Genomic_DNA"/>
</dbReference>
<dbReference type="GO" id="GO:0005886">
    <property type="term" value="C:plasma membrane"/>
    <property type="evidence" value="ECO:0007669"/>
    <property type="project" value="UniProtKB-SubCell"/>
</dbReference>
<evidence type="ECO:0000256" key="1">
    <source>
        <dbReference type="ARBA" id="ARBA00004651"/>
    </source>
</evidence>